<feature type="region of interest" description="Disordered" evidence="1">
    <location>
        <begin position="1"/>
        <end position="571"/>
    </location>
</feature>
<evidence type="ECO:0000313" key="3">
    <source>
        <dbReference type="RefSeq" id="XP_029309423.1"/>
    </source>
</evidence>
<accession>A0A6J2REX2</accession>
<dbReference type="Proteomes" id="UP000504630">
    <property type="component" value="Chromosome 17"/>
</dbReference>
<feature type="compositionally biased region" description="Acidic residues" evidence="1">
    <location>
        <begin position="233"/>
        <end position="243"/>
    </location>
</feature>
<gene>
    <name evidence="3" type="primary">LOC115022546</name>
</gene>
<dbReference type="OrthoDB" id="8957261at2759"/>
<feature type="compositionally biased region" description="Basic and acidic residues" evidence="1">
    <location>
        <begin position="193"/>
        <end position="203"/>
    </location>
</feature>
<dbReference type="GeneID" id="115022546"/>
<dbReference type="AlphaFoldDB" id="A0A6J2REX2"/>
<evidence type="ECO:0000313" key="2">
    <source>
        <dbReference type="Proteomes" id="UP000504630"/>
    </source>
</evidence>
<proteinExistence type="predicted"/>
<feature type="compositionally biased region" description="Basic and acidic residues" evidence="1">
    <location>
        <begin position="311"/>
        <end position="321"/>
    </location>
</feature>
<reference evidence="3" key="1">
    <citation type="submission" date="2025-08" db="UniProtKB">
        <authorList>
            <consortium name="RefSeq"/>
        </authorList>
    </citation>
    <scope>IDENTIFICATION</scope>
</reference>
<feature type="compositionally biased region" description="Basic and acidic residues" evidence="1">
    <location>
        <begin position="398"/>
        <end position="407"/>
    </location>
</feature>
<evidence type="ECO:0000256" key="1">
    <source>
        <dbReference type="SAM" id="MobiDB-lite"/>
    </source>
</evidence>
<feature type="compositionally biased region" description="Low complexity" evidence="1">
    <location>
        <begin position="270"/>
        <end position="284"/>
    </location>
</feature>
<dbReference type="RefSeq" id="XP_029309423.1">
    <property type="nucleotide sequence ID" value="XM_029453563.1"/>
</dbReference>
<sequence>MEACMPEIKKKPKPPKPFPKPTVVKTNDQERPEKPTPLVPQRPADTELSQTQYRMKKATSDEAKGNLIETPVVPPRPTEKEMNTTTRYSQRRRIQAEDTQSQSEVPKNETDFKQSDQSALTGLFRRSQKEKTHSFTSYLIPDKEDNTDNVPAKKAPGSKPVGLKGVMKGLQIKSSPKASREPSPDSGTEEEKEQAAEKNKPKQDIGGLIAGMFRKAPKEKSSSPAVTVHLADSDSEDAEEAEDKEWGGFFSGIRRNSNKARDETPAQDNLSVHSDLSASSDSLSENGTKEKGGIFKKFKKSPKATEAAQTDEDRRSLHDDLSGSNDDLSENSKEKGGFFSGILRKSPKIPGEGTPGQDKQSLQTEPADDETENSSTKEKGNVFSGIFKKSPKLSAAPRLEEGAETLHSELSASTDSLTENKEKGGLFSGLLRKTPKTTGEENLSAQKDLSASNDSLSEAANTKEKGIGFSGLFKKSLRPADSPPAEEETKSSDDELTGSSEALYTKEKGGGLFSGLLKKTPKASGERTESPERDAQEKNIFSNMFKKPQKTSRGSCSRQGAGGRHGKAVIC</sequence>
<organism evidence="2 3">
    <name type="scientific">Cottoperca gobio</name>
    <name type="common">Frogmouth</name>
    <name type="synonym">Aphritis gobio</name>
    <dbReference type="NCBI Taxonomy" id="56716"/>
    <lineage>
        <taxon>Eukaryota</taxon>
        <taxon>Metazoa</taxon>
        <taxon>Chordata</taxon>
        <taxon>Craniata</taxon>
        <taxon>Vertebrata</taxon>
        <taxon>Euteleostomi</taxon>
        <taxon>Actinopterygii</taxon>
        <taxon>Neopterygii</taxon>
        <taxon>Teleostei</taxon>
        <taxon>Neoteleostei</taxon>
        <taxon>Acanthomorphata</taxon>
        <taxon>Eupercaria</taxon>
        <taxon>Perciformes</taxon>
        <taxon>Notothenioidei</taxon>
        <taxon>Bovichtidae</taxon>
        <taxon>Cottoperca</taxon>
    </lineage>
</organism>
<feature type="compositionally biased region" description="Polar residues" evidence="1">
    <location>
        <begin position="436"/>
        <end position="460"/>
    </location>
</feature>
<keyword evidence="2" id="KW-1185">Reference proteome</keyword>
<dbReference type="KEGG" id="cgob:115022546"/>
<protein>
    <submittedName>
        <fullName evidence="3">Nucleolar protein dao-5-like</fullName>
    </submittedName>
</protein>
<feature type="compositionally biased region" description="Polar residues" evidence="1">
    <location>
        <begin position="408"/>
        <end position="417"/>
    </location>
</feature>
<name>A0A6J2REX2_COTGO</name>
<dbReference type="InParanoid" id="A0A6J2REX2"/>
<feature type="compositionally biased region" description="Basic and acidic residues" evidence="1">
    <location>
        <begin position="524"/>
        <end position="537"/>
    </location>
</feature>